<evidence type="ECO:0000313" key="10">
    <source>
        <dbReference type="EMBL" id="AEH39212.1"/>
    </source>
</evidence>
<gene>
    <name evidence="10" type="ordered locus">Halxa_0628</name>
</gene>
<keyword evidence="2" id="KW-0813">Transport</keyword>
<dbReference type="AlphaFoldDB" id="F8DDV8"/>
<comment type="subcellular location">
    <subcellularLocation>
        <location evidence="1">Cell inner membrane</location>
        <topology evidence="1">Multi-pass membrane protein</topology>
    </subcellularLocation>
</comment>
<evidence type="ECO:0000256" key="7">
    <source>
        <dbReference type="ARBA" id="ARBA00023136"/>
    </source>
</evidence>
<reference evidence="11" key="1">
    <citation type="journal article" date="2012" name="Stand. Genomic Sci.">
        <title>Complete genome sequence of Halopiger xanaduensis type strain (SH-6(T)).</title>
        <authorList>
            <person name="Anderson I."/>
            <person name="Tindall B.J."/>
            <person name="Rohde M."/>
            <person name="Lucas S."/>
            <person name="Han J."/>
            <person name="Lapidus A."/>
            <person name="Cheng J.F."/>
            <person name="Goodwin L."/>
            <person name="Pitluck S."/>
            <person name="Peters L."/>
            <person name="Pati A."/>
            <person name="Mikhailova N."/>
            <person name="Pagani I."/>
            <person name="Teshima H."/>
            <person name="Han C."/>
            <person name="Tapia R."/>
            <person name="Land M."/>
            <person name="Woyke T."/>
            <person name="Klenk H.P."/>
            <person name="Kyrpides N."/>
            <person name="Ivanova N."/>
        </authorList>
    </citation>
    <scope>NUCLEOTIDE SEQUENCE [LARGE SCALE GENOMIC DNA]</scope>
    <source>
        <strain evidence="11">DSM 18323 / JCM 14033 / SH-6</strain>
        <plasmid evidence="11">Plasmid pHALXA01</plasmid>
    </source>
</reference>
<proteinExistence type="predicted"/>
<keyword evidence="6 8" id="KW-1133">Transmembrane helix</keyword>
<dbReference type="Proteomes" id="UP000006794">
    <property type="component" value="Plasmid pHALXA01"/>
</dbReference>
<feature type="transmembrane region" description="Helical" evidence="8">
    <location>
        <begin position="55"/>
        <end position="76"/>
    </location>
</feature>
<feature type="transmembrane region" description="Helical" evidence="8">
    <location>
        <begin position="139"/>
        <end position="159"/>
    </location>
</feature>
<evidence type="ECO:0000256" key="4">
    <source>
        <dbReference type="ARBA" id="ARBA00022519"/>
    </source>
</evidence>
<dbReference type="GeneID" id="10795480"/>
<keyword evidence="3" id="KW-1003">Cell membrane</keyword>
<dbReference type="KEGG" id="hxa:Halxa_0628"/>
<keyword evidence="11" id="KW-1185">Reference proteome</keyword>
<evidence type="ECO:0000256" key="3">
    <source>
        <dbReference type="ARBA" id="ARBA00022475"/>
    </source>
</evidence>
<feature type="domain" description="Tripartite ATP-independent periplasmic transporters DctQ component" evidence="9">
    <location>
        <begin position="36"/>
        <end position="164"/>
    </location>
</feature>
<dbReference type="InterPro" id="IPR055348">
    <property type="entry name" value="DctQ"/>
</dbReference>
<keyword evidence="4" id="KW-0997">Cell inner membrane</keyword>
<dbReference type="OrthoDB" id="195302at2157"/>
<evidence type="ECO:0000256" key="6">
    <source>
        <dbReference type="ARBA" id="ARBA00022989"/>
    </source>
</evidence>
<feature type="transmembrane region" description="Helical" evidence="8">
    <location>
        <begin position="26"/>
        <end position="49"/>
    </location>
</feature>
<evidence type="ECO:0000256" key="1">
    <source>
        <dbReference type="ARBA" id="ARBA00004429"/>
    </source>
</evidence>
<evidence type="ECO:0000256" key="8">
    <source>
        <dbReference type="SAM" id="Phobius"/>
    </source>
</evidence>
<dbReference type="HOGENOM" id="CLU_086356_3_1_2"/>
<dbReference type="PANTHER" id="PTHR35011">
    <property type="entry name" value="2,3-DIKETO-L-GULONATE TRAP TRANSPORTER SMALL PERMEASE PROTEIN YIAM"/>
    <property type="match status" value="1"/>
</dbReference>
<protein>
    <recommendedName>
        <fullName evidence="9">Tripartite ATP-independent periplasmic transporters DctQ component domain-containing protein</fullName>
    </recommendedName>
</protein>
<dbReference type="InterPro" id="IPR007387">
    <property type="entry name" value="TRAP_DctQ"/>
</dbReference>
<keyword evidence="10" id="KW-0614">Plasmid</keyword>
<dbReference type="GO" id="GO:0005886">
    <property type="term" value="C:plasma membrane"/>
    <property type="evidence" value="ECO:0007669"/>
    <property type="project" value="UniProtKB-SubCell"/>
</dbReference>
<keyword evidence="7 8" id="KW-0472">Membrane</keyword>
<evidence type="ECO:0000313" key="11">
    <source>
        <dbReference type="Proteomes" id="UP000006794"/>
    </source>
</evidence>
<geneLocation type="plasmid" evidence="10 11">
    <name>pHALXA01</name>
</geneLocation>
<feature type="transmembrane region" description="Helical" evidence="8">
    <location>
        <begin position="97"/>
        <end position="119"/>
    </location>
</feature>
<dbReference type="Pfam" id="PF04290">
    <property type="entry name" value="DctQ"/>
    <property type="match status" value="1"/>
</dbReference>
<keyword evidence="5 8" id="KW-0812">Transmembrane</keyword>
<evidence type="ECO:0000256" key="5">
    <source>
        <dbReference type="ARBA" id="ARBA00022692"/>
    </source>
</evidence>
<sequence length="186" mass="21373">MSTITETTDVRFPSWLEYLEKYFEGMLALTLLMVVLAITVTDIFGRTFFAWTIDWGFEVAQGLFVWIAWLAASFGLRHQSYFRFTLFRSKLSKGGQYAMYVIEWLLWILVIGAIFWYSIPEFVQMLESGRMVVGTENVMQAHFYLAVPVGTGLILLRVIQQAITTTIAYRAGDDIQPDPQIGVRDE</sequence>
<dbReference type="EMBL" id="CP002840">
    <property type="protein sequence ID" value="AEH39212.1"/>
    <property type="molecule type" value="Genomic_DNA"/>
</dbReference>
<evidence type="ECO:0000256" key="2">
    <source>
        <dbReference type="ARBA" id="ARBA00022448"/>
    </source>
</evidence>
<organism evidence="10 11">
    <name type="scientific">Halopiger xanaduensis (strain DSM 18323 / JCM 14033 / SH-6)</name>
    <dbReference type="NCBI Taxonomy" id="797210"/>
    <lineage>
        <taxon>Archaea</taxon>
        <taxon>Methanobacteriati</taxon>
        <taxon>Methanobacteriota</taxon>
        <taxon>Stenosarchaea group</taxon>
        <taxon>Halobacteria</taxon>
        <taxon>Halobacteriales</taxon>
        <taxon>Natrialbaceae</taxon>
        <taxon>Halopiger</taxon>
    </lineage>
</organism>
<accession>F8DDV8</accession>
<evidence type="ECO:0000259" key="9">
    <source>
        <dbReference type="Pfam" id="PF04290"/>
    </source>
</evidence>
<dbReference type="RefSeq" id="WP_013875940.1">
    <property type="nucleotide sequence ID" value="NC_015658.1"/>
</dbReference>
<name>F8DDV8_HALXS</name>